<dbReference type="InterPro" id="IPR010516">
    <property type="entry name" value="SAP18"/>
</dbReference>
<sequence>MFRRFPGRAMMGYHDGFGMESHVEEIKQIERPIDRERTCPLLLRLFYQIGRHHAPHEYTQGKTPLNELQIYTWLDASLKELTSLITDVNPDARRRGTHFDFKLVCPGPNGYRLVDVGNTCTGMRNPDDSRTLAQINFVIGDYMDICITPPNRVIRGGRQRQY</sequence>
<keyword evidence="7" id="KW-1185">Reference proteome</keyword>
<dbReference type="Gene3D" id="3.10.20.550">
    <property type="entry name" value="ASAP complex, SAP18 subunit"/>
    <property type="match status" value="1"/>
</dbReference>
<evidence type="ECO:0000256" key="2">
    <source>
        <dbReference type="ARBA" id="ARBA00022491"/>
    </source>
</evidence>
<dbReference type="PANTHER" id="PTHR13082:SF0">
    <property type="entry name" value="HISTONE DEACETYLASE COMPLEX SUBUNIT SAP18"/>
    <property type="match status" value="1"/>
</dbReference>
<dbReference type="GO" id="GO:0003714">
    <property type="term" value="F:transcription corepressor activity"/>
    <property type="evidence" value="ECO:0007669"/>
    <property type="project" value="TreeGrafter"/>
</dbReference>
<comment type="similarity">
    <text evidence="1">Belongs to the SAP18 family.</text>
</comment>
<dbReference type="AlphaFoldDB" id="A0A7R9GDM8"/>
<dbReference type="InterPro" id="IPR042534">
    <property type="entry name" value="SAP18_sf"/>
</dbReference>
<dbReference type="Pfam" id="PF06487">
    <property type="entry name" value="SAP18"/>
    <property type="match status" value="1"/>
</dbReference>
<evidence type="ECO:0000313" key="6">
    <source>
        <dbReference type="EMBL" id="CAD7276908.1"/>
    </source>
</evidence>
<accession>A0A7R9GDM8</accession>
<keyword evidence="3" id="KW-0805">Transcription regulation</keyword>
<organism evidence="6">
    <name type="scientific">Notodromas monacha</name>
    <dbReference type="NCBI Taxonomy" id="399045"/>
    <lineage>
        <taxon>Eukaryota</taxon>
        <taxon>Metazoa</taxon>
        <taxon>Ecdysozoa</taxon>
        <taxon>Arthropoda</taxon>
        <taxon>Crustacea</taxon>
        <taxon>Oligostraca</taxon>
        <taxon>Ostracoda</taxon>
        <taxon>Podocopa</taxon>
        <taxon>Podocopida</taxon>
        <taxon>Cypridocopina</taxon>
        <taxon>Cypridoidea</taxon>
        <taxon>Cyprididae</taxon>
        <taxon>Notodromas</taxon>
    </lineage>
</organism>
<evidence type="ECO:0000256" key="1">
    <source>
        <dbReference type="ARBA" id="ARBA00009143"/>
    </source>
</evidence>
<dbReference type="EMBL" id="CAJPEX010000746">
    <property type="protein sequence ID" value="CAG0917060.1"/>
    <property type="molecule type" value="Genomic_DNA"/>
</dbReference>
<reference evidence="6" key="1">
    <citation type="submission" date="2020-11" db="EMBL/GenBank/DDBJ databases">
        <authorList>
            <person name="Tran Van P."/>
        </authorList>
    </citation>
    <scope>NUCLEOTIDE SEQUENCE</scope>
</reference>
<dbReference type="GO" id="GO:0005634">
    <property type="term" value="C:nucleus"/>
    <property type="evidence" value="ECO:0007669"/>
    <property type="project" value="TreeGrafter"/>
</dbReference>
<dbReference type="FunFam" id="3.10.20.550:FF:000001">
    <property type="entry name" value="Histone deacetylase complex subunit SAP18"/>
    <property type="match status" value="1"/>
</dbReference>
<keyword evidence="4" id="KW-0804">Transcription</keyword>
<gene>
    <name evidence="6" type="ORF">NMOB1V02_LOCUS4656</name>
</gene>
<name>A0A7R9GDM8_9CRUS</name>
<evidence type="ECO:0000313" key="7">
    <source>
        <dbReference type="Proteomes" id="UP000678499"/>
    </source>
</evidence>
<dbReference type="EMBL" id="OA882783">
    <property type="protein sequence ID" value="CAD7276908.1"/>
    <property type="molecule type" value="Genomic_DNA"/>
</dbReference>
<dbReference type="Proteomes" id="UP000678499">
    <property type="component" value="Unassembled WGS sequence"/>
</dbReference>
<dbReference type="OrthoDB" id="440566at2759"/>
<evidence type="ECO:0000256" key="4">
    <source>
        <dbReference type="ARBA" id="ARBA00023163"/>
    </source>
</evidence>
<keyword evidence="2" id="KW-0678">Repressor</keyword>
<protein>
    <recommendedName>
        <fullName evidence="5">18 kDa Sin3-associated polypeptide</fullName>
    </recommendedName>
</protein>
<evidence type="ECO:0000256" key="3">
    <source>
        <dbReference type="ARBA" id="ARBA00023015"/>
    </source>
</evidence>
<evidence type="ECO:0000256" key="5">
    <source>
        <dbReference type="ARBA" id="ARBA00030511"/>
    </source>
</evidence>
<proteinExistence type="inferred from homology"/>
<dbReference type="PANTHER" id="PTHR13082">
    <property type="entry name" value="SAP18"/>
    <property type="match status" value="1"/>
</dbReference>